<reference evidence="1 2" key="1">
    <citation type="journal article" date="2023" name="Plants (Basel)">
        <title>Bridging the Gap: Combining Genomics and Transcriptomics Approaches to Understand Stylosanthes scabra, an Orphan Legume from the Brazilian Caatinga.</title>
        <authorList>
            <person name="Ferreira-Neto J.R.C."/>
            <person name="da Silva M.D."/>
            <person name="Binneck E."/>
            <person name="de Melo N.F."/>
            <person name="da Silva R.H."/>
            <person name="de Melo A.L.T.M."/>
            <person name="Pandolfi V."/>
            <person name="Bustamante F.O."/>
            <person name="Brasileiro-Vidal A.C."/>
            <person name="Benko-Iseppon A.M."/>
        </authorList>
    </citation>
    <scope>NUCLEOTIDE SEQUENCE [LARGE SCALE GENOMIC DNA]</scope>
    <source>
        <tissue evidence="1">Leaves</tissue>
    </source>
</reference>
<gene>
    <name evidence="1" type="ORF">PIB30_030228</name>
</gene>
<comment type="caution">
    <text evidence="1">The sequence shown here is derived from an EMBL/GenBank/DDBJ whole genome shotgun (WGS) entry which is preliminary data.</text>
</comment>
<dbReference type="EMBL" id="JASCZI010151160">
    <property type="protein sequence ID" value="MED6170376.1"/>
    <property type="molecule type" value="Genomic_DNA"/>
</dbReference>
<sequence length="123" mass="14502">MGNVIGANSKVEAYILGLEEAVQFMMEEVNGTQEEISIVGYYKDIIQWIKGDKATNWELSYGGRRYQTPRTFEDEKNYHFPETRRERAEMMVEYEKVPIYGGGAREVIYEEKVEAQCYHMRKR</sequence>
<protein>
    <submittedName>
        <fullName evidence="1">Uncharacterized protein</fullName>
    </submittedName>
</protein>
<proteinExistence type="predicted"/>
<evidence type="ECO:0000313" key="2">
    <source>
        <dbReference type="Proteomes" id="UP001341840"/>
    </source>
</evidence>
<organism evidence="1 2">
    <name type="scientific">Stylosanthes scabra</name>
    <dbReference type="NCBI Taxonomy" id="79078"/>
    <lineage>
        <taxon>Eukaryota</taxon>
        <taxon>Viridiplantae</taxon>
        <taxon>Streptophyta</taxon>
        <taxon>Embryophyta</taxon>
        <taxon>Tracheophyta</taxon>
        <taxon>Spermatophyta</taxon>
        <taxon>Magnoliopsida</taxon>
        <taxon>eudicotyledons</taxon>
        <taxon>Gunneridae</taxon>
        <taxon>Pentapetalae</taxon>
        <taxon>rosids</taxon>
        <taxon>fabids</taxon>
        <taxon>Fabales</taxon>
        <taxon>Fabaceae</taxon>
        <taxon>Papilionoideae</taxon>
        <taxon>50 kb inversion clade</taxon>
        <taxon>dalbergioids sensu lato</taxon>
        <taxon>Dalbergieae</taxon>
        <taxon>Pterocarpus clade</taxon>
        <taxon>Stylosanthes</taxon>
    </lineage>
</organism>
<name>A0ABU6VAQ9_9FABA</name>
<accession>A0ABU6VAQ9</accession>
<keyword evidence="2" id="KW-1185">Reference proteome</keyword>
<evidence type="ECO:0000313" key="1">
    <source>
        <dbReference type="EMBL" id="MED6170376.1"/>
    </source>
</evidence>
<dbReference type="Proteomes" id="UP001341840">
    <property type="component" value="Unassembled WGS sequence"/>
</dbReference>